<feature type="region of interest" description="Disordered" evidence="1">
    <location>
        <begin position="38"/>
        <end position="149"/>
    </location>
</feature>
<keyword evidence="3" id="KW-1185">Reference proteome</keyword>
<dbReference type="AlphaFoldDB" id="A0A4C1WAU0"/>
<sequence length="149" mass="16777">MAMEDSCVSMRARRALTDNDIAEALRDSELKLNLWENDSGEDPEFVPPELNQRLYDHQTSDSSSLNEENICIPAATFPTFSSSSNITWTSSRSRSRGRGRGVSRGRGRGRNRGCALSFRENTTRPQSSHLSNRQIAISNRRHNDGFQDT</sequence>
<evidence type="ECO:0000313" key="3">
    <source>
        <dbReference type="Proteomes" id="UP000299102"/>
    </source>
</evidence>
<gene>
    <name evidence="2" type="ORF">EVAR_27559_1</name>
</gene>
<proteinExistence type="predicted"/>
<feature type="compositionally biased region" description="Polar residues" evidence="1">
    <location>
        <begin position="78"/>
        <end position="89"/>
    </location>
</feature>
<dbReference type="Proteomes" id="UP000299102">
    <property type="component" value="Unassembled WGS sequence"/>
</dbReference>
<protein>
    <submittedName>
        <fullName evidence="2">Uncharacterized protein</fullName>
    </submittedName>
</protein>
<dbReference type="EMBL" id="BGZK01000518">
    <property type="protein sequence ID" value="GBP48173.1"/>
    <property type="molecule type" value="Genomic_DNA"/>
</dbReference>
<comment type="caution">
    <text evidence="2">The sequence shown here is derived from an EMBL/GenBank/DDBJ whole genome shotgun (WGS) entry which is preliminary data.</text>
</comment>
<accession>A0A4C1WAU0</accession>
<feature type="compositionally biased region" description="Polar residues" evidence="1">
    <location>
        <begin position="119"/>
        <end position="137"/>
    </location>
</feature>
<feature type="compositionally biased region" description="Basic residues" evidence="1">
    <location>
        <begin position="93"/>
        <end position="111"/>
    </location>
</feature>
<name>A0A4C1WAU0_EUMVA</name>
<reference evidence="2 3" key="1">
    <citation type="journal article" date="2019" name="Commun. Biol.">
        <title>The bagworm genome reveals a unique fibroin gene that provides high tensile strength.</title>
        <authorList>
            <person name="Kono N."/>
            <person name="Nakamura H."/>
            <person name="Ohtoshi R."/>
            <person name="Tomita M."/>
            <person name="Numata K."/>
            <person name="Arakawa K."/>
        </authorList>
    </citation>
    <scope>NUCLEOTIDE SEQUENCE [LARGE SCALE GENOMIC DNA]</scope>
</reference>
<organism evidence="2 3">
    <name type="scientific">Eumeta variegata</name>
    <name type="common">Bagworm moth</name>
    <name type="synonym">Eumeta japonica</name>
    <dbReference type="NCBI Taxonomy" id="151549"/>
    <lineage>
        <taxon>Eukaryota</taxon>
        <taxon>Metazoa</taxon>
        <taxon>Ecdysozoa</taxon>
        <taxon>Arthropoda</taxon>
        <taxon>Hexapoda</taxon>
        <taxon>Insecta</taxon>
        <taxon>Pterygota</taxon>
        <taxon>Neoptera</taxon>
        <taxon>Endopterygota</taxon>
        <taxon>Lepidoptera</taxon>
        <taxon>Glossata</taxon>
        <taxon>Ditrysia</taxon>
        <taxon>Tineoidea</taxon>
        <taxon>Psychidae</taxon>
        <taxon>Oiketicinae</taxon>
        <taxon>Eumeta</taxon>
    </lineage>
</organism>
<dbReference type="OrthoDB" id="7488751at2759"/>
<evidence type="ECO:0000256" key="1">
    <source>
        <dbReference type="SAM" id="MobiDB-lite"/>
    </source>
</evidence>
<evidence type="ECO:0000313" key="2">
    <source>
        <dbReference type="EMBL" id="GBP48173.1"/>
    </source>
</evidence>